<accession>A0A7D9D664</accession>
<sequence length="205" mass="23987">MNGSGAVFGMSVGMWHQLQKIYGRSFREKYFREKSFVFFHTKKGIAFNEALKESFGAKKKHEGTGKIIWYDRDVFYTGIESVFWGKVSPNIARTPVDRYTIHGMDGFYQSKIGRDRFHKTAFFKLADDEKVLKFYFYTHNYAHNHPVLGLAEMDAHFETYFHLALTEKDDINAIQYILQHTGVLVSLFIIQLARFTWDKKLELNG</sequence>
<gene>
    <name evidence="1" type="ORF">PACLA_8A052751</name>
</gene>
<dbReference type="AlphaFoldDB" id="A0A7D9D664"/>
<proteinExistence type="predicted"/>
<protein>
    <submittedName>
        <fullName evidence="1">Uncharacterized protein</fullName>
    </submittedName>
</protein>
<reference evidence="1" key="1">
    <citation type="submission" date="2020-04" db="EMBL/GenBank/DDBJ databases">
        <authorList>
            <person name="Alioto T."/>
            <person name="Alioto T."/>
            <person name="Gomez Garrido J."/>
        </authorList>
    </citation>
    <scope>NUCLEOTIDE SEQUENCE</scope>
    <source>
        <strain evidence="1">A484AB</strain>
    </source>
</reference>
<comment type="caution">
    <text evidence="1">The sequence shown here is derived from an EMBL/GenBank/DDBJ whole genome shotgun (WGS) entry which is preliminary data.</text>
</comment>
<name>A0A7D9D664_PARCT</name>
<dbReference type="EMBL" id="CACRXK020000081">
    <property type="protein sequence ID" value="CAB3977938.1"/>
    <property type="molecule type" value="Genomic_DNA"/>
</dbReference>
<evidence type="ECO:0000313" key="1">
    <source>
        <dbReference type="EMBL" id="CAB3977938.1"/>
    </source>
</evidence>
<organism evidence="1 2">
    <name type="scientific">Paramuricea clavata</name>
    <name type="common">Red gorgonian</name>
    <name type="synonym">Violescent sea-whip</name>
    <dbReference type="NCBI Taxonomy" id="317549"/>
    <lineage>
        <taxon>Eukaryota</taxon>
        <taxon>Metazoa</taxon>
        <taxon>Cnidaria</taxon>
        <taxon>Anthozoa</taxon>
        <taxon>Octocorallia</taxon>
        <taxon>Malacalcyonacea</taxon>
        <taxon>Plexauridae</taxon>
        <taxon>Paramuricea</taxon>
    </lineage>
</organism>
<keyword evidence="2" id="KW-1185">Reference proteome</keyword>
<evidence type="ECO:0000313" key="2">
    <source>
        <dbReference type="Proteomes" id="UP001152795"/>
    </source>
</evidence>
<dbReference type="Proteomes" id="UP001152795">
    <property type="component" value="Unassembled WGS sequence"/>
</dbReference>